<dbReference type="Gene3D" id="3.10.450.50">
    <property type="match status" value="1"/>
</dbReference>
<comment type="caution">
    <text evidence="1">The sequence shown here is derived from an EMBL/GenBank/DDBJ whole genome shotgun (WGS) entry which is preliminary data.</text>
</comment>
<protein>
    <recommendedName>
        <fullName evidence="3">SnoaL-like domain-containing protein</fullName>
    </recommendedName>
</protein>
<dbReference type="EMBL" id="LIAV01000358">
    <property type="protein sequence ID" value="KRO38223.1"/>
    <property type="molecule type" value="Genomic_DNA"/>
</dbReference>
<name>A0A0R2PJI9_9GAMM</name>
<dbReference type="InterPro" id="IPR032710">
    <property type="entry name" value="NTF2-like_dom_sf"/>
</dbReference>
<gene>
    <name evidence="1" type="ORF">ABR63_00860</name>
</gene>
<organism evidence="1 2">
    <name type="scientific">SAR86 cluster bacterium BACL1 MAG-120920-bin57</name>
    <dbReference type="NCBI Taxonomy" id="1655571"/>
    <lineage>
        <taxon>Bacteria</taxon>
        <taxon>Pseudomonadati</taxon>
        <taxon>Pseudomonadota</taxon>
        <taxon>Gammaproteobacteria</taxon>
        <taxon>SAR86 cluster</taxon>
    </lineage>
</organism>
<evidence type="ECO:0000313" key="2">
    <source>
        <dbReference type="Proteomes" id="UP000050874"/>
    </source>
</evidence>
<proteinExistence type="predicted"/>
<sequence length="416" mass="47792">LYLNTIFFFVEYKTYVIILKNFLEERFMKKFFYIPLAIVFIASCTNSQADNSIKKNADAAENFIYLVLNEPEEAKKFMHDDFVFRYMGKIPVYAQGSSVIKKSYDKETYFTEFLDVVGALLPGGIVLTPLDVIADIDSAAVIMVGDAEGAYGEYDNEYVFTFKFKDGKIIELDEYNSDVLVVEALYGNTLWPNSNPPLIEYFWHSKGPNYSQENFDMLVEKWNTRVNQTSCNINGASVLTPKVKNENFDFIWMLEWPSEGARDACFEEWLLDHEDGWQEDIAGIMSNDIDNGAFLFSQEVGRFPKSWSDSDTFSHTYYFCNFNEGSDEKTLHDYRADLNAITDFSENHWYTLLEPMFEPEMPADFIWLDIWSSDEAKASDNVIWEATHLPQKAADMVTCGAEGITGIEFDGVSVRD</sequence>
<accession>A0A0R2PJI9</accession>
<evidence type="ECO:0000313" key="1">
    <source>
        <dbReference type="EMBL" id="KRO38223.1"/>
    </source>
</evidence>
<dbReference type="SUPFAM" id="SSF54427">
    <property type="entry name" value="NTF2-like"/>
    <property type="match status" value="1"/>
</dbReference>
<feature type="non-terminal residue" evidence="1">
    <location>
        <position position="1"/>
    </location>
</feature>
<dbReference type="AlphaFoldDB" id="A0A0R2PJI9"/>
<dbReference type="Proteomes" id="UP000050874">
    <property type="component" value="Unassembled WGS sequence"/>
</dbReference>
<evidence type="ECO:0008006" key="3">
    <source>
        <dbReference type="Google" id="ProtNLM"/>
    </source>
</evidence>
<reference evidence="2" key="1">
    <citation type="submission" date="2015-10" db="EMBL/GenBank/DDBJ databases">
        <title>Metagenome-Assembled Genomes uncover a global brackish microbiome.</title>
        <authorList>
            <person name="Hugerth L.W."/>
            <person name="Larsson J."/>
            <person name="Alneberg J."/>
            <person name="Lindh M.V."/>
            <person name="Legrand C."/>
            <person name="Pinhassi J."/>
            <person name="Andersson A."/>
        </authorList>
    </citation>
    <scope>NUCLEOTIDE SEQUENCE [LARGE SCALE GENOMIC DNA]</scope>
</reference>